<evidence type="ECO:0000313" key="1">
    <source>
        <dbReference type="EMBL" id="ANC32457.1"/>
    </source>
</evidence>
<dbReference type="PATRIC" id="fig|1300344.3.peg.2959"/>
<dbReference type="Proteomes" id="UP000076794">
    <property type="component" value="Chromosome"/>
</dbReference>
<dbReference type="KEGG" id="ido:I598_2940"/>
<accession>A0A161IFY5</accession>
<dbReference type="STRING" id="1300344.I598_2940"/>
<dbReference type="EMBL" id="CP014209">
    <property type="protein sequence ID" value="ANC32457.1"/>
    <property type="molecule type" value="Genomic_DNA"/>
</dbReference>
<protein>
    <submittedName>
        <fullName evidence="1">Uncharacterized protein</fullName>
    </submittedName>
</protein>
<gene>
    <name evidence="1" type="ORF">I598_2940</name>
</gene>
<sequence length="206" mass="21335">MRRFDGAILGVGTTSGTRLVVGRWARSPFGAFADVMVEDVAGRRLLMAPAHVAGFVATTYGFDDVWEGPVVARREAAPAEGAAAASRAITVVAGPLRLRAVVGPRTALGRLLRTVPRPLATSSSFTLVTDPVARLLVGGVRTRGSAGGGRLETYGATDVHAVVAVEATWDGADLGSLADVDPPVRFGFGSTPRRPSLTTVTTTVRG</sequence>
<dbReference type="AlphaFoldDB" id="A0A161IFY5"/>
<proteinExistence type="predicted"/>
<name>A0A161IFY5_9MICO</name>
<evidence type="ECO:0000313" key="2">
    <source>
        <dbReference type="Proteomes" id="UP000076794"/>
    </source>
</evidence>
<keyword evidence="2" id="KW-1185">Reference proteome</keyword>
<reference evidence="1 2" key="1">
    <citation type="submission" date="2016-01" db="EMBL/GenBank/DDBJ databases">
        <title>Complete genome sequence of a soil Actinobacterium, Isoptericola dokdonensis DS-3.</title>
        <authorList>
            <person name="Kwon S.-K."/>
            <person name="Kim J.F."/>
        </authorList>
    </citation>
    <scope>NUCLEOTIDE SEQUENCE [LARGE SCALE GENOMIC DNA]</scope>
    <source>
        <strain evidence="1 2">DS-3</strain>
    </source>
</reference>
<organism evidence="1 2">
    <name type="scientific">Isoptericola dokdonensis DS-3</name>
    <dbReference type="NCBI Taxonomy" id="1300344"/>
    <lineage>
        <taxon>Bacteria</taxon>
        <taxon>Bacillati</taxon>
        <taxon>Actinomycetota</taxon>
        <taxon>Actinomycetes</taxon>
        <taxon>Micrococcales</taxon>
        <taxon>Promicromonosporaceae</taxon>
        <taxon>Isoptericola</taxon>
    </lineage>
</organism>